<keyword evidence="2" id="KW-1185">Reference proteome</keyword>
<dbReference type="EMBL" id="JBHLTC010000038">
    <property type="protein sequence ID" value="MFC0628306.1"/>
    <property type="molecule type" value="Genomic_DNA"/>
</dbReference>
<sequence>MTEPAAKAAQTEEGWRRRFAGLRVTNDEAARELDALAPSYPVGR</sequence>
<accession>A0ABV6QUJ0</accession>
<comment type="caution">
    <text evidence="1">The sequence shown here is derived from an EMBL/GenBank/DDBJ whole genome shotgun (WGS) entry which is preliminary data.</text>
</comment>
<proteinExistence type="predicted"/>
<gene>
    <name evidence="1" type="ORF">ACFFGN_29825</name>
</gene>
<reference evidence="1 2" key="1">
    <citation type="submission" date="2024-09" db="EMBL/GenBank/DDBJ databases">
        <authorList>
            <person name="Sun Q."/>
            <person name="Mori K."/>
        </authorList>
    </citation>
    <scope>NUCLEOTIDE SEQUENCE [LARGE SCALE GENOMIC DNA]</scope>
    <source>
        <strain evidence="1 2">CGMCC 1.15906</strain>
    </source>
</reference>
<name>A0ABV6QUJ0_9ACTN</name>
<evidence type="ECO:0000313" key="2">
    <source>
        <dbReference type="Proteomes" id="UP001589890"/>
    </source>
</evidence>
<evidence type="ECO:0000313" key="1">
    <source>
        <dbReference type="EMBL" id="MFC0628306.1"/>
    </source>
</evidence>
<protein>
    <submittedName>
        <fullName evidence="1">Uncharacterized protein</fullName>
    </submittedName>
</protein>
<dbReference type="RefSeq" id="WP_380054347.1">
    <property type="nucleotide sequence ID" value="NZ_JBHLTC010000038.1"/>
</dbReference>
<organism evidence="1 2">
    <name type="scientific">Kribbella deserti</name>
    <dbReference type="NCBI Taxonomy" id="1926257"/>
    <lineage>
        <taxon>Bacteria</taxon>
        <taxon>Bacillati</taxon>
        <taxon>Actinomycetota</taxon>
        <taxon>Actinomycetes</taxon>
        <taxon>Propionibacteriales</taxon>
        <taxon>Kribbellaceae</taxon>
        <taxon>Kribbella</taxon>
    </lineage>
</organism>
<dbReference type="Proteomes" id="UP001589890">
    <property type="component" value="Unassembled WGS sequence"/>
</dbReference>